<name>A0A918CCP8_9DEIO</name>
<evidence type="ECO:0000313" key="1">
    <source>
        <dbReference type="EMBL" id="GGR17137.1"/>
    </source>
</evidence>
<accession>A0A918CCP8</accession>
<keyword evidence="2" id="KW-1185">Reference proteome</keyword>
<reference evidence="1" key="2">
    <citation type="submission" date="2020-09" db="EMBL/GenBank/DDBJ databases">
        <authorList>
            <person name="Sun Q."/>
            <person name="Ohkuma M."/>
        </authorList>
    </citation>
    <scope>NUCLEOTIDE SEQUENCE</scope>
    <source>
        <strain evidence="1">JCM 31311</strain>
    </source>
</reference>
<organism evidence="1 2">
    <name type="scientific">Deinococcus ruber</name>
    <dbReference type="NCBI Taxonomy" id="1848197"/>
    <lineage>
        <taxon>Bacteria</taxon>
        <taxon>Thermotogati</taxon>
        <taxon>Deinococcota</taxon>
        <taxon>Deinococci</taxon>
        <taxon>Deinococcales</taxon>
        <taxon>Deinococcaceae</taxon>
        <taxon>Deinococcus</taxon>
    </lineage>
</organism>
<proteinExistence type="predicted"/>
<protein>
    <submittedName>
        <fullName evidence="1">Uncharacterized protein</fullName>
    </submittedName>
</protein>
<evidence type="ECO:0000313" key="2">
    <source>
        <dbReference type="Proteomes" id="UP000603865"/>
    </source>
</evidence>
<dbReference type="RefSeq" id="WP_189091546.1">
    <property type="nucleotide sequence ID" value="NZ_BMQL01000020.1"/>
</dbReference>
<sequence>MPDINTTQPQATLTVHLSPANNAYVILFRGTLMRVKDEPMFFGTRADAQKVIDRLDRMKQAEQT</sequence>
<reference evidence="1" key="1">
    <citation type="journal article" date="2014" name="Int. J. Syst. Evol. Microbiol.">
        <title>Complete genome sequence of Corynebacterium casei LMG S-19264T (=DSM 44701T), isolated from a smear-ripened cheese.</title>
        <authorList>
            <consortium name="US DOE Joint Genome Institute (JGI-PGF)"/>
            <person name="Walter F."/>
            <person name="Albersmeier A."/>
            <person name="Kalinowski J."/>
            <person name="Ruckert C."/>
        </authorList>
    </citation>
    <scope>NUCLEOTIDE SEQUENCE</scope>
    <source>
        <strain evidence="1">JCM 31311</strain>
    </source>
</reference>
<gene>
    <name evidence="1" type="ORF">GCM10008957_32170</name>
</gene>
<dbReference type="EMBL" id="BMQL01000020">
    <property type="protein sequence ID" value="GGR17137.1"/>
    <property type="molecule type" value="Genomic_DNA"/>
</dbReference>
<dbReference type="Proteomes" id="UP000603865">
    <property type="component" value="Unassembled WGS sequence"/>
</dbReference>
<comment type="caution">
    <text evidence="1">The sequence shown here is derived from an EMBL/GenBank/DDBJ whole genome shotgun (WGS) entry which is preliminary data.</text>
</comment>
<dbReference type="AlphaFoldDB" id="A0A918CCP8"/>